<evidence type="ECO:0000256" key="2">
    <source>
        <dbReference type="ARBA" id="ARBA00001968"/>
    </source>
</evidence>
<keyword evidence="5 9" id="KW-0479">Metal-binding</keyword>
<dbReference type="NCBIfam" id="TIGR01935">
    <property type="entry name" value="NOT-MenG"/>
    <property type="match status" value="1"/>
</dbReference>
<dbReference type="GO" id="GO:0008948">
    <property type="term" value="F:oxaloacetate decarboxylase activity"/>
    <property type="evidence" value="ECO:0007669"/>
    <property type="project" value="UniProtKB-EC"/>
</dbReference>
<dbReference type="Pfam" id="PF03737">
    <property type="entry name" value="RraA-like"/>
    <property type="match status" value="1"/>
</dbReference>
<evidence type="ECO:0000313" key="11">
    <source>
        <dbReference type="EMBL" id="SDW53818.1"/>
    </source>
</evidence>
<comment type="catalytic activity">
    <reaction evidence="8 10">
        <text>oxaloacetate + H(+) = pyruvate + CO2</text>
        <dbReference type="Rhea" id="RHEA:15641"/>
        <dbReference type="ChEBI" id="CHEBI:15361"/>
        <dbReference type="ChEBI" id="CHEBI:15378"/>
        <dbReference type="ChEBI" id="CHEBI:16452"/>
        <dbReference type="ChEBI" id="CHEBI:16526"/>
        <dbReference type="EC" id="4.1.1.112"/>
    </reaction>
</comment>
<keyword evidence="9" id="KW-0460">Magnesium</keyword>
<proteinExistence type="inferred from homology"/>
<dbReference type="InterPro" id="IPR010203">
    <property type="entry name" value="RraA"/>
</dbReference>
<evidence type="ECO:0000256" key="3">
    <source>
        <dbReference type="ARBA" id="ARBA00008621"/>
    </source>
</evidence>
<dbReference type="STRING" id="229203.SAMN05444338_103139"/>
<organism evidence="11 12">
    <name type="scientific">Flavobacterium degerlachei</name>
    <dbReference type="NCBI Taxonomy" id="229203"/>
    <lineage>
        <taxon>Bacteria</taxon>
        <taxon>Pseudomonadati</taxon>
        <taxon>Bacteroidota</taxon>
        <taxon>Flavobacteriia</taxon>
        <taxon>Flavobacteriales</taxon>
        <taxon>Flavobacteriaceae</taxon>
        <taxon>Flavobacterium</taxon>
    </lineage>
</organism>
<feature type="binding site" evidence="9">
    <location>
        <position position="102"/>
    </location>
    <ligand>
        <name>Mg(2+)</name>
        <dbReference type="ChEBI" id="CHEBI:18420"/>
    </ligand>
</feature>
<dbReference type="Gene3D" id="3.50.30.40">
    <property type="entry name" value="Ribonuclease E inhibitor RraA/RraA-like"/>
    <property type="match status" value="1"/>
</dbReference>
<dbReference type="GO" id="GO:0047443">
    <property type="term" value="F:4-hydroxy-4-methyl-2-oxoglutarate aldolase activity"/>
    <property type="evidence" value="ECO:0007669"/>
    <property type="project" value="UniProtKB-EC"/>
</dbReference>
<sequence length="164" mass="17921">MSNMNSFTTADLWDEHETLLSCVAPIFNHFGNKKVFSGIIRTIKLFEDNSFVRQQLEADGQGKVLVIDGGGSLRCALIGDQLAALAIQNNWEGIIVNGCVRDSQIINSMNIGIKALNTCPAKSVKRNIGEIDIPVKFGGITFTSEDYIYADVDGILVSKLNLLK</sequence>
<dbReference type="AlphaFoldDB" id="A0A1H2UD35"/>
<dbReference type="NCBIfam" id="NF006875">
    <property type="entry name" value="PRK09372.1"/>
    <property type="match status" value="1"/>
</dbReference>
<dbReference type="Proteomes" id="UP000198569">
    <property type="component" value="Unassembled WGS sequence"/>
</dbReference>
<dbReference type="SUPFAM" id="SSF89562">
    <property type="entry name" value="RraA-like"/>
    <property type="match status" value="1"/>
</dbReference>
<evidence type="ECO:0000256" key="4">
    <source>
        <dbReference type="ARBA" id="ARBA00011233"/>
    </source>
</evidence>
<comment type="function">
    <text evidence="7 10">Catalyzes the aldol cleavage of 4-hydroxy-4-methyl-2-oxoglutarate (HMG) into 2 molecules of pyruvate. Also contains a secondary oxaloacetate (OAA) decarboxylase activity due to the common pyruvate enolate transition state formed following C-C bond cleavage in the retro-aldol and decarboxylation reactions.</text>
</comment>
<evidence type="ECO:0000256" key="7">
    <source>
        <dbReference type="ARBA" id="ARBA00025046"/>
    </source>
</evidence>
<protein>
    <recommendedName>
        <fullName evidence="10">4-hydroxy-4-methyl-2-oxoglutarate aldolase</fullName>
        <shortName evidence="10">HMG aldolase</shortName>
        <ecNumber evidence="10">4.1.1.112</ecNumber>
        <ecNumber evidence="10">4.1.3.17</ecNumber>
    </recommendedName>
    <alternativeName>
        <fullName evidence="10">Oxaloacetate decarboxylase</fullName>
    </alternativeName>
</protein>
<dbReference type="PANTHER" id="PTHR33254">
    <property type="entry name" value="4-HYDROXY-4-METHYL-2-OXOGLUTARATE ALDOLASE 3-RELATED"/>
    <property type="match status" value="1"/>
</dbReference>
<evidence type="ECO:0000256" key="5">
    <source>
        <dbReference type="ARBA" id="ARBA00022723"/>
    </source>
</evidence>
<dbReference type="PANTHER" id="PTHR33254:SF4">
    <property type="entry name" value="4-HYDROXY-4-METHYL-2-OXOGLUTARATE ALDOLASE 3-RELATED"/>
    <property type="match status" value="1"/>
</dbReference>
<evidence type="ECO:0000256" key="9">
    <source>
        <dbReference type="PIRSR" id="PIRSR605493-1"/>
    </source>
</evidence>
<evidence type="ECO:0000256" key="8">
    <source>
        <dbReference type="ARBA" id="ARBA00047973"/>
    </source>
</evidence>
<comment type="catalytic activity">
    <reaction evidence="1 10">
        <text>4-hydroxy-4-methyl-2-oxoglutarate = 2 pyruvate</text>
        <dbReference type="Rhea" id="RHEA:22748"/>
        <dbReference type="ChEBI" id="CHEBI:15361"/>
        <dbReference type="ChEBI" id="CHEBI:58276"/>
        <dbReference type="EC" id="4.1.3.17"/>
    </reaction>
</comment>
<evidence type="ECO:0000313" key="12">
    <source>
        <dbReference type="Proteomes" id="UP000198569"/>
    </source>
</evidence>
<accession>A0A1H2UD35</accession>
<feature type="binding site" evidence="9">
    <location>
        <begin position="79"/>
        <end position="82"/>
    </location>
    <ligand>
        <name>substrate</name>
    </ligand>
</feature>
<evidence type="ECO:0000256" key="1">
    <source>
        <dbReference type="ARBA" id="ARBA00001342"/>
    </source>
</evidence>
<keyword evidence="6 10" id="KW-0456">Lyase</keyword>
<evidence type="ECO:0000256" key="6">
    <source>
        <dbReference type="ARBA" id="ARBA00023239"/>
    </source>
</evidence>
<feature type="binding site" evidence="9">
    <location>
        <position position="101"/>
    </location>
    <ligand>
        <name>substrate</name>
    </ligand>
</feature>
<dbReference type="GO" id="GO:0008428">
    <property type="term" value="F:ribonuclease inhibitor activity"/>
    <property type="evidence" value="ECO:0007669"/>
    <property type="project" value="InterPro"/>
</dbReference>
<comment type="similarity">
    <text evidence="3 10">Belongs to the class II aldolase/RraA-like family.</text>
</comment>
<dbReference type="InterPro" id="IPR005493">
    <property type="entry name" value="RraA/RraA-like"/>
</dbReference>
<dbReference type="CDD" id="cd16841">
    <property type="entry name" value="RraA_family"/>
    <property type="match status" value="1"/>
</dbReference>
<comment type="cofactor">
    <cofactor evidence="2 10">
        <name>a divalent metal cation</name>
        <dbReference type="ChEBI" id="CHEBI:60240"/>
    </cofactor>
</comment>
<reference evidence="12" key="1">
    <citation type="submission" date="2016-10" db="EMBL/GenBank/DDBJ databases">
        <authorList>
            <person name="Varghese N."/>
            <person name="Submissions S."/>
        </authorList>
    </citation>
    <scope>NUCLEOTIDE SEQUENCE [LARGE SCALE GENOMIC DNA]</scope>
    <source>
        <strain evidence="12">DSM 15718</strain>
    </source>
</reference>
<keyword evidence="12" id="KW-1185">Reference proteome</keyword>
<name>A0A1H2UD35_9FLAO</name>
<dbReference type="EC" id="4.1.3.17" evidence="10"/>
<dbReference type="GO" id="GO:0051252">
    <property type="term" value="P:regulation of RNA metabolic process"/>
    <property type="evidence" value="ECO:0007669"/>
    <property type="project" value="InterPro"/>
</dbReference>
<dbReference type="EC" id="4.1.1.112" evidence="10"/>
<dbReference type="EMBL" id="FNMV01000003">
    <property type="protein sequence ID" value="SDW53818.1"/>
    <property type="molecule type" value="Genomic_DNA"/>
</dbReference>
<evidence type="ECO:0000256" key="10">
    <source>
        <dbReference type="RuleBase" id="RU004338"/>
    </source>
</evidence>
<dbReference type="InterPro" id="IPR036704">
    <property type="entry name" value="RraA/RraA-like_sf"/>
</dbReference>
<dbReference type="GO" id="GO:0046872">
    <property type="term" value="F:metal ion binding"/>
    <property type="evidence" value="ECO:0007669"/>
    <property type="project" value="UniProtKB-KW"/>
</dbReference>
<comment type="subunit">
    <text evidence="4 10">Homotrimer.</text>
</comment>
<gene>
    <name evidence="11" type="ORF">SAMN05444338_103139</name>
</gene>
<comment type="cofactor">
    <cofactor evidence="9">
        <name>Mg(2+)</name>
        <dbReference type="ChEBI" id="CHEBI:18420"/>
    </cofactor>
</comment>